<sequence>MPLRALLLRRWSVRPTRGFATVADRARVPQTVIEKVVQKYAVGLPKDKVVKAGDYVMIRPEHVMTHDNTGPVITKFKSIGASRIHNPKQVVFTLDHDVQNKTEKNLKKYATIEAFARVHGIDFYPAGRGIGHQVLVEEGYAFPHTLTVASDSHSNMYGGVGCVGTPIVRTDGAALWATGQTWWQVPRMIKVEFKGRLAPGVSGKDVIVALCGSFNKDEVLNAALEFTGEGVSYLSIDERLTIANMTTEWGALVGVFPVDDVTLDWYERTLKRLELRTFASPASASIPPPPEHPRINRTRLDALRAANLRSDPDAQYASHLIFDLSTLVPYVSGPNSVKVANPLPKLEEAKIPINKAYLLSCTNARASDIAAAAAVIKGRKVAPNVQFYVAPASTQVQRDAEQSGDWDVLIAAGAKALPAGCGPCIGLGIGLLEEGEVGISATNRNYKGRMGHPLAQAYLASPAVVAASALKGYIAGPDSVDPSLLPPAGAPTFSIVSTPPSPVTAAPQREPVLPGFPGTFAGTLLFAPQDNLNTDGIYPGKYTYQDDITLARQAEVVMENYDPAFAALVASLRATAPAHDADAEVKRGVVLVAGYNFGTGSSREQAATALKSAGVPIVVAGSFGDIFKRNAINNGLVCVESPELVAELTERYAKDGKRGAGGKDGELTVNKGLSAEVKVVDGALKVTFEGGETKTYTIQPVGASVQELWLCGGLEGYVLKAIQAEEH</sequence>
<dbReference type="GO" id="GO:0004409">
    <property type="term" value="F:homoaconitate hydratase activity"/>
    <property type="evidence" value="ECO:0007669"/>
    <property type="project" value="UniProtKB-UniRule"/>
</dbReference>
<keyword evidence="21" id="KW-1185">Reference proteome</keyword>
<evidence type="ECO:0000256" key="7">
    <source>
        <dbReference type="ARBA" id="ARBA00022605"/>
    </source>
</evidence>
<evidence type="ECO:0000256" key="6">
    <source>
        <dbReference type="ARBA" id="ARBA00021560"/>
    </source>
</evidence>
<dbReference type="AlphaFoldDB" id="A0A0C3S444"/>
<keyword evidence="13 17" id="KW-0457">Lysine biosynthesis</keyword>
<dbReference type="NCBIfam" id="TIGR00139">
    <property type="entry name" value="h_aconitase"/>
    <property type="match status" value="1"/>
</dbReference>
<dbReference type="EMBL" id="KN840454">
    <property type="protein sequence ID" value="KIP10451.1"/>
    <property type="molecule type" value="Genomic_DNA"/>
</dbReference>
<dbReference type="PANTHER" id="PTHR43822">
    <property type="entry name" value="HOMOACONITASE, MITOCHONDRIAL-RELATED"/>
    <property type="match status" value="1"/>
</dbReference>
<dbReference type="Pfam" id="PF00330">
    <property type="entry name" value="Aconitase"/>
    <property type="match status" value="1"/>
</dbReference>
<comment type="subcellular location">
    <subcellularLocation>
        <location evidence="2 17">Mitochondrion</location>
    </subcellularLocation>
</comment>
<evidence type="ECO:0000313" key="21">
    <source>
        <dbReference type="Proteomes" id="UP000053257"/>
    </source>
</evidence>
<dbReference type="InterPro" id="IPR036008">
    <property type="entry name" value="Aconitase_4Fe-4S_dom"/>
</dbReference>
<evidence type="ECO:0000256" key="17">
    <source>
        <dbReference type="RuleBase" id="RU362038"/>
    </source>
</evidence>
<gene>
    <name evidence="20" type="ORF">PHLGIDRAFT_101095</name>
</gene>
<dbReference type="OrthoDB" id="10262323at2759"/>
<evidence type="ECO:0000256" key="15">
    <source>
        <dbReference type="ARBA" id="ARBA00029338"/>
    </source>
</evidence>
<evidence type="ECO:0000256" key="12">
    <source>
        <dbReference type="ARBA" id="ARBA00023128"/>
    </source>
</evidence>
<reference evidence="20 21" key="1">
    <citation type="journal article" date="2014" name="PLoS Genet.">
        <title>Analysis of the Phlebiopsis gigantea genome, transcriptome and secretome provides insight into its pioneer colonization strategies of wood.</title>
        <authorList>
            <person name="Hori C."/>
            <person name="Ishida T."/>
            <person name="Igarashi K."/>
            <person name="Samejima M."/>
            <person name="Suzuki H."/>
            <person name="Master E."/>
            <person name="Ferreira P."/>
            <person name="Ruiz-Duenas F.J."/>
            <person name="Held B."/>
            <person name="Canessa P."/>
            <person name="Larrondo L.F."/>
            <person name="Schmoll M."/>
            <person name="Druzhinina I.S."/>
            <person name="Kubicek C.P."/>
            <person name="Gaskell J.A."/>
            <person name="Kersten P."/>
            <person name="St John F."/>
            <person name="Glasner J."/>
            <person name="Sabat G."/>
            <person name="Splinter BonDurant S."/>
            <person name="Syed K."/>
            <person name="Yadav J."/>
            <person name="Mgbeahuruike A.C."/>
            <person name="Kovalchuk A."/>
            <person name="Asiegbu F.O."/>
            <person name="Lackner G."/>
            <person name="Hoffmeister D."/>
            <person name="Rencoret J."/>
            <person name="Gutierrez A."/>
            <person name="Sun H."/>
            <person name="Lindquist E."/>
            <person name="Barry K."/>
            <person name="Riley R."/>
            <person name="Grigoriev I.V."/>
            <person name="Henrissat B."/>
            <person name="Kues U."/>
            <person name="Berka R.M."/>
            <person name="Martinez A.T."/>
            <person name="Covert S.F."/>
            <person name="Blanchette R.A."/>
            <person name="Cullen D."/>
        </authorList>
    </citation>
    <scope>NUCLEOTIDE SEQUENCE [LARGE SCALE GENOMIC DNA]</scope>
    <source>
        <strain evidence="20 21">11061_1 CR5-6</strain>
    </source>
</reference>
<dbReference type="InterPro" id="IPR000573">
    <property type="entry name" value="AconitaseA/IPMdHydase_ssu_swvl"/>
</dbReference>
<evidence type="ECO:0000256" key="9">
    <source>
        <dbReference type="ARBA" id="ARBA00022946"/>
    </source>
</evidence>
<dbReference type="InterPro" id="IPR015928">
    <property type="entry name" value="Aconitase/3IPM_dehydase_swvl"/>
</dbReference>
<dbReference type="InterPro" id="IPR004418">
    <property type="entry name" value="Homoaconitase_mito"/>
</dbReference>
<keyword evidence="14 17" id="KW-0456">Lyase</keyword>
<organism evidence="20 21">
    <name type="scientific">Phlebiopsis gigantea (strain 11061_1 CR5-6)</name>
    <name type="common">White-rot fungus</name>
    <name type="synonym">Peniophora gigantea</name>
    <dbReference type="NCBI Taxonomy" id="745531"/>
    <lineage>
        <taxon>Eukaryota</taxon>
        <taxon>Fungi</taxon>
        <taxon>Dikarya</taxon>
        <taxon>Basidiomycota</taxon>
        <taxon>Agaricomycotina</taxon>
        <taxon>Agaricomycetes</taxon>
        <taxon>Polyporales</taxon>
        <taxon>Phanerochaetaceae</taxon>
        <taxon>Phlebiopsis</taxon>
    </lineage>
</organism>
<dbReference type="PANTHER" id="PTHR43822:SF2">
    <property type="entry name" value="HOMOACONITASE, MITOCHONDRIAL"/>
    <property type="match status" value="1"/>
</dbReference>
<dbReference type="GO" id="GO:0051539">
    <property type="term" value="F:4 iron, 4 sulfur cluster binding"/>
    <property type="evidence" value="ECO:0007669"/>
    <property type="project" value="UniProtKB-UniRule"/>
</dbReference>
<dbReference type="HOGENOM" id="CLU_006714_3_1_1"/>
<evidence type="ECO:0000256" key="11">
    <source>
        <dbReference type="ARBA" id="ARBA00023014"/>
    </source>
</evidence>
<dbReference type="Proteomes" id="UP000053257">
    <property type="component" value="Unassembled WGS sequence"/>
</dbReference>
<dbReference type="SUPFAM" id="SSF53732">
    <property type="entry name" value="Aconitase iron-sulfur domain"/>
    <property type="match status" value="1"/>
</dbReference>
<proteinExistence type="inferred from homology"/>
<comment type="catalytic activity">
    <reaction evidence="15 17">
        <text>(2R,3S)-homoisocitrate = cis-homoaconitate + H2O</text>
        <dbReference type="Rhea" id="RHEA:15485"/>
        <dbReference type="ChEBI" id="CHEBI:15377"/>
        <dbReference type="ChEBI" id="CHEBI:15404"/>
        <dbReference type="ChEBI" id="CHEBI:58174"/>
        <dbReference type="EC" id="4.2.1.36"/>
    </reaction>
</comment>
<dbReference type="STRING" id="745531.A0A0C3S444"/>
<dbReference type="PRINTS" id="PR00415">
    <property type="entry name" value="ACONITASE"/>
</dbReference>
<keyword evidence="10 17" id="KW-0408">Iron</keyword>
<accession>A0A0C3S444</accession>
<evidence type="ECO:0000256" key="14">
    <source>
        <dbReference type="ARBA" id="ARBA00023239"/>
    </source>
</evidence>
<evidence type="ECO:0000259" key="19">
    <source>
        <dbReference type="Pfam" id="PF00694"/>
    </source>
</evidence>
<comment type="cofactor">
    <cofactor evidence="17">
        <name>[4Fe-4S] cluster</name>
        <dbReference type="ChEBI" id="CHEBI:49883"/>
    </cofactor>
    <text evidence="17">Binds 1 [4Fe-4S] cluster per subunit.</text>
</comment>
<evidence type="ECO:0000259" key="18">
    <source>
        <dbReference type="Pfam" id="PF00330"/>
    </source>
</evidence>
<keyword evidence="11 17" id="KW-0411">Iron-sulfur</keyword>
<dbReference type="InterPro" id="IPR015931">
    <property type="entry name" value="Acnase/IPM_dHydase_lsu_aba_1/3"/>
</dbReference>
<evidence type="ECO:0000256" key="3">
    <source>
        <dbReference type="ARBA" id="ARBA00005106"/>
    </source>
</evidence>
<evidence type="ECO:0000256" key="8">
    <source>
        <dbReference type="ARBA" id="ARBA00022723"/>
    </source>
</evidence>
<dbReference type="Gene3D" id="3.20.19.10">
    <property type="entry name" value="Aconitase, domain 4"/>
    <property type="match status" value="1"/>
</dbReference>
<evidence type="ECO:0000256" key="4">
    <source>
        <dbReference type="ARBA" id="ARBA00007185"/>
    </source>
</evidence>
<dbReference type="InterPro" id="IPR001030">
    <property type="entry name" value="Acoase/IPM_deHydtase_lsu_aba"/>
</dbReference>
<dbReference type="GO" id="GO:0019878">
    <property type="term" value="P:lysine biosynthetic process via aminoadipic acid"/>
    <property type="evidence" value="ECO:0007669"/>
    <property type="project" value="UniProtKB-UniRule"/>
</dbReference>
<keyword evidence="7 17" id="KW-0028">Amino-acid biosynthesis</keyword>
<dbReference type="InterPro" id="IPR050067">
    <property type="entry name" value="IPM_dehydratase_rel_enz"/>
</dbReference>
<name>A0A0C3S444_PHLG1</name>
<dbReference type="GO" id="GO:0005739">
    <property type="term" value="C:mitochondrion"/>
    <property type="evidence" value="ECO:0007669"/>
    <property type="project" value="UniProtKB-SubCell"/>
</dbReference>
<dbReference type="Pfam" id="PF00694">
    <property type="entry name" value="Aconitase_C"/>
    <property type="match status" value="1"/>
</dbReference>
<keyword evidence="9 17" id="KW-0809">Transit peptide</keyword>
<feature type="domain" description="Aconitase A/isopropylmalate dehydratase small subunit swivel" evidence="19">
    <location>
        <begin position="586"/>
        <end position="642"/>
    </location>
</feature>
<evidence type="ECO:0000256" key="1">
    <source>
        <dbReference type="ARBA" id="ARBA00003422"/>
    </source>
</evidence>
<protein>
    <recommendedName>
        <fullName evidence="6 17">Homoaconitase, mitochondrial</fullName>
        <ecNumber evidence="5 17">4.2.1.36</ecNumber>
    </recommendedName>
    <alternativeName>
        <fullName evidence="16 17">Homoaconitate hydratase</fullName>
    </alternativeName>
</protein>
<keyword evidence="8 17" id="KW-0479">Metal-binding</keyword>
<evidence type="ECO:0000256" key="13">
    <source>
        <dbReference type="ARBA" id="ARBA00023154"/>
    </source>
</evidence>
<dbReference type="UniPathway" id="UPA00033">
    <property type="reaction ID" value="UER01027"/>
</dbReference>
<evidence type="ECO:0000256" key="10">
    <source>
        <dbReference type="ARBA" id="ARBA00023004"/>
    </source>
</evidence>
<dbReference type="SUPFAM" id="SSF52016">
    <property type="entry name" value="LeuD/IlvD-like"/>
    <property type="match status" value="1"/>
</dbReference>
<feature type="domain" description="Aconitase/3-isopropylmalate dehydratase large subunit alpha/beta/alpha" evidence="18">
    <location>
        <begin position="48"/>
        <end position="472"/>
    </location>
</feature>
<evidence type="ECO:0000256" key="5">
    <source>
        <dbReference type="ARBA" id="ARBA00012022"/>
    </source>
</evidence>
<dbReference type="EC" id="4.2.1.36" evidence="5 17"/>
<dbReference type="Gene3D" id="3.30.499.10">
    <property type="entry name" value="Aconitase, domain 3"/>
    <property type="match status" value="2"/>
</dbReference>
<comment type="similarity">
    <text evidence="4 17">Belongs to the aconitase/IPM isomerase family.</text>
</comment>
<evidence type="ECO:0000256" key="16">
    <source>
        <dbReference type="ARBA" id="ARBA00032706"/>
    </source>
</evidence>
<dbReference type="GO" id="GO:0046872">
    <property type="term" value="F:metal ion binding"/>
    <property type="evidence" value="ECO:0007669"/>
    <property type="project" value="UniProtKB-UniRule"/>
</dbReference>
<keyword evidence="12 17" id="KW-0496">Mitochondrion</keyword>
<evidence type="ECO:0000313" key="20">
    <source>
        <dbReference type="EMBL" id="KIP10451.1"/>
    </source>
</evidence>
<dbReference type="NCBIfam" id="NF001614">
    <property type="entry name" value="PRK00402.1"/>
    <property type="match status" value="1"/>
</dbReference>
<comment type="function">
    <text evidence="1 17">Catalyzes the reversible hydration of cis-homoaconitate to (2R,3S)-homoisocitrate, a step in the alpha-aminoadipate pathway for lysine biosynthesis.</text>
</comment>
<evidence type="ECO:0000256" key="2">
    <source>
        <dbReference type="ARBA" id="ARBA00004173"/>
    </source>
</evidence>
<comment type="pathway">
    <text evidence="3 17">Amino-acid biosynthesis; L-lysine biosynthesis via AAA pathway; L-alpha-aminoadipate from 2-oxoglutarate: step 3/5.</text>
</comment>